<evidence type="ECO:0000256" key="1">
    <source>
        <dbReference type="SAM" id="MobiDB-lite"/>
    </source>
</evidence>
<feature type="compositionally biased region" description="Pro residues" evidence="1">
    <location>
        <begin position="313"/>
        <end position="324"/>
    </location>
</feature>
<feature type="compositionally biased region" description="Low complexity" evidence="1">
    <location>
        <begin position="332"/>
        <end position="359"/>
    </location>
</feature>
<dbReference type="PANTHER" id="PTHR38122">
    <property type="entry name" value="GLYCOPROTEIN X"/>
    <property type="match status" value="1"/>
</dbReference>
<sequence length="544" mass="57972">MLSVKSLAVSLLLAAIVHAGDGGGGGGGGEHTRWLTTTCWETKSAEKEYITIWQTQTQTEWAKPESVTVWQTKWETPGSVTVYNTQTQLETKTSIVVSKETDIITTTATIYSTVNSYFTSTATQTQVQVSYQTATATIYSTVNNYFTDTATQTQTQTQTQVSRETATATATATVVSASISVITEFSTITDTVTEFPVCTTAPLVGLVTCPTRTLNPTYTPPTALPTDWLWGCPPDTLCTPKQIDCNFEPNLPADTYVCSPEDCKPVTPLPPLDTSWDSHNCTPYIPPPGYANLAPPIFDLGYDIFQFNGQPGPYCPPPPPPPPSTTWQDWTPPVSASSISSWADWSVSSPAGPAPSGWSDWTGHGDRPHGQSWRPSPPGITPRANLAERQDDAPDYSVPAACYNPCNAAVLNAQSCGLKGAVLCPVSGVFSQQYTNCGNCIDVNKDKAYTEPPRLISSLVKFLDYCSDYTAEAAAATQASSSTTVSTGGSSSLSTVASSTVVVAALSTSPTPTSSVPNGAETQRPSSHSLSFTIFMSIMALIYI</sequence>
<protein>
    <submittedName>
        <fullName evidence="3">Uncharacterized protein</fullName>
    </submittedName>
</protein>
<dbReference type="PANTHER" id="PTHR38122:SF1">
    <property type="entry name" value="GLYCOPROTEIN X"/>
    <property type="match status" value="1"/>
</dbReference>
<feature type="signal peptide" evidence="2">
    <location>
        <begin position="1"/>
        <end position="19"/>
    </location>
</feature>
<gene>
    <name evidence="3" type="ORF">LTR84_008937</name>
</gene>
<dbReference type="EMBL" id="JAVRRD010000034">
    <property type="protein sequence ID" value="KAK5045844.1"/>
    <property type="molecule type" value="Genomic_DNA"/>
</dbReference>
<dbReference type="RefSeq" id="XP_064701455.1">
    <property type="nucleotide sequence ID" value="XM_064852480.1"/>
</dbReference>
<name>A0AAV9MVW9_9EURO</name>
<evidence type="ECO:0000313" key="3">
    <source>
        <dbReference type="EMBL" id="KAK5045844.1"/>
    </source>
</evidence>
<reference evidence="3 4" key="1">
    <citation type="submission" date="2023-08" db="EMBL/GenBank/DDBJ databases">
        <title>Black Yeasts Isolated from many extreme environments.</title>
        <authorList>
            <person name="Coleine C."/>
            <person name="Stajich J.E."/>
            <person name="Selbmann L."/>
        </authorList>
    </citation>
    <scope>NUCLEOTIDE SEQUENCE [LARGE SCALE GENOMIC DNA]</scope>
    <source>
        <strain evidence="3 4">CCFEE 5792</strain>
    </source>
</reference>
<proteinExistence type="predicted"/>
<evidence type="ECO:0000256" key="2">
    <source>
        <dbReference type="SAM" id="SignalP"/>
    </source>
</evidence>
<feature type="region of interest" description="Disordered" evidence="1">
    <location>
        <begin position="311"/>
        <end position="385"/>
    </location>
</feature>
<accession>A0AAV9MVW9</accession>
<dbReference type="AlphaFoldDB" id="A0AAV9MVW9"/>
<comment type="caution">
    <text evidence="3">The sequence shown here is derived from an EMBL/GenBank/DDBJ whole genome shotgun (WGS) entry which is preliminary data.</text>
</comment>
<organism evidence="3 4">
    <name type="scientific">Exophiala bonariae</name>
    <dbReference type="NCBI Taxonomy" id="1690606"/>
    <lineage>
        <taxon>Eukaryota</taxon>
        <taxon>Fungi</taxon>
        <taxon>Dikarya</taxon>
        <taxon>Ascomycota</taxon>
        <taxon>Pezizomycotina</taxon>
        <taxon>Eurotiomycetes</taxon>
        <taxon>Chaetothyriomycetidae</taxon>
        <taxon>Chaetothyriales</taxon>
        <taxon>Herpotrichiellaceae</taxon>
        <taxon>Exophiala</taxon>
    </lineage>
</organism>
<evidence type="ECO:0000313" key="4">
    <source>
        <dbReference type="Proteomes" id="UP001358417"/>
    </source>
</evidence>
<dbReference type="Proteomes" id="UP001358417">
    <property type="component" value="Unassembled WGS sequence"/>
</dbReference>
<dbReference type="GeneID" id="89977099"/>
<keyword evidence="4" id="KW-1185">Reference proteome</keyword>
<feature type="chain" id="PRO_5043754228" evidence="2">
    <location>
        <begin position="20"/>
        <end position="544"/>
    </location>
</feature>
<keyword evidence="2" id="KW-0732">Signal</keyword>